<reference evidence="6 7" key="1">
    <citation type="submission" date="2016-11" db="EMBL/GenBank/DDBJ databases">
        <authorList>
            <person name="Jaros S."/>
            <person name="Januszkiewicz K."/>
            <person name="Wedrychowicz H."/>
        </authorList>
    </citation>
    <scope>NUCLEOTIDE SEQUENCE [LARGE SCALE GENOMIC DNA]</scope>
    <source>
        <strain evidence="6 7">DSM 21864</strain>
    </source>
</reference>
<dbReference type="Gene3D" id="1.10.10.10">
    <property type="entry name" value="Winged helix-like DNA-binding domain superfamily/Winged helix DNA-binding domain"/>
    <property type="match status" value="1"/>
</dbReference>
<dbReference type="SUPFAM" id="SSF46689">
    <property type="entry name" value="Homeodomain-like"/>
    <property type="match status" value="1"/>
</dbReference>
<dbReference type="Pfam" id="PF01418">
    <property type="entry name" value="HTH_6"/>
    <property type="match status" value="1"/>
</dbReference>
<evidence type="ECO:0000259" key="4">
    <source>
        <dbReference type="PROSITE" id="PS51071"/>
    </source>
</evidence>
<dbReference type="PROSITE" id="PS51464">
    <property type="entry name" value="SIS"/>
    <property type="match status" value="1"/>
</dbReference>
<gene>
    <name evidence="6" type="ORF">SAMN05444401_0211</name>
</gene>
<evidence type="ECO:0000259" key="5">
    <source>
        <dbReference type="PROSITE" id="PS51464"/>
    </source>
</evidence>
<dbReference type="InterPro" id="IPR035472">
    <property type="entry name" value="RpiR-like_SIS"/>
</dbReference>
<dbReference type="Proteomes" id="UP000184080">
    <property type="component" value="Unassembled WGS sequence"/>
</dbReference>
<accession>A0A1M6NGZ4</accession>
<protein>
    <submittedName>
        <fullName evidence="6">Transcriptional regulator, RpiR family</fullName>
    </submittedName>
</protein>
<dbReference type="AlphaFoldDB" id="A0A1M6NGZ4"/>
<keyword evidence="7" id="KW-1185">Reference proteome</keyword>
<proteinExistence type="predicted"/>
<dbReference type="GO" id="GO:0097367">
    <property type="term" value="F:carbohydrate derivative binding"/>
    <property type="evidence" value="ECO:0007669"/>
    <property type="project" value="InterPro"/>
</dbReference>
<dbReference type="GO" id="GO:1901135">
    <property type="term" value="P:carbohydrate derivative metabolic process"/>
    <property type="evidence" value="ECO:0007669"/>
    <property type="project" value="InterPro"/>
</dbReference>
<dbReference type="Pfam" id="PF01380">
    <property type="entry name" value="SIS"/>
    <property type="match status" value="1"/>
</dbReference>
<evidence type="ECO:0000313" key="6">
    <source>
        <dbReference type="EMBL" id="SHJ94975.1"/>
    </source>
</evidence>
<evidence type="ECO:0000256" key="3">
    <source>
        <dbReference type="ARBA" id="ARBA00023163"/>
    </source>
</evidence>
<evidence type="ECO:0000256" key="2">
    <source>
        <dbReference type="ARBA" id="ARBA00023125"/>
    </source>
</evidence>
<dbReference type="OrthoDB" id="63027at2"/>
<keyword evidence="3" id="KW-0804">Transcription</keyword>
<dbReference type="GO" id="GO:0003677">
    <property type="term" value="F:DNA binding"/>
    <property type="evidence" value="ECO:0007669"/>
    <property type="project" value="UniProtKB-KW"/>
</dbReference>
<dbReference type="GO" id="GO:0003700">
    <property type="term" value="F:DNA-binding transcription factor activity"/>
    <property type="evidence" value="ECO:0007669"/>
    <property type="project" value="InterPro"/>
</dbReference>
<evidence type="ECO:0000313" key="7">
    <source>
        <dbReference type="Proteomes" id="UP000184080"/>
    </source>
</evidence>
<sequence length="277" mass="31561">MSVLIKLRDNKNLPEAESQVRDYILKKPNEVIELTSKELGEKTYTSAATVVRLCKRMDIGGFNKLKLLINQEIKYFESKNIEILDSTSIRQTDNIKEIVEKLNTINTQSIEETSILINTETLKEVVQLIKNARILDLYGIGSSHIIALDATFKFTRVGKNAINFALYDRQYVQALNSTPEHFALLFSYSGESKQMIDIAQILKDNFVKTVSITSSSQNSLSKICDYNLYVSNKESKFRSGAISSRTASLHVVDILYTVYCNYDYKNTSNKIHKTRIE</sequence>
<dbReference type="SUPFAM" id="SSF53697">
    <property type="entry name" value="SIS domain"/>
    <property type="match status" value="1"/>
</dbReference>
<dbReference type="InterPro" id="IPR047640">
    <property type="entry name" value="RpiR-like"/>
</dbReference>
<dbReference type="InterPro" id="IPR036388">
    <property type="entry name" value="WH-like_DNA-bd_sf"/>
</dbReference>
<dbReference type="InterPro" id="IPR001347">
    <property type="entry name" value="SIS_dom"/>
</dbReference>
<feature type="domain" description="SIS" evidence="5">
    <location>
        <begin position="125"/>
        <end position="265"/>
    </location>
</feature>
<dbReference type="Gene3D" id="3.40.50.10490">
    <property type="entry name" value="Glucose-6-phosphate isomerase like protein, domain 1"/>
    <property type="match status" value="1"/>
</dbReference>
<dbReference type="PANTHER" id="PTHR30514">
    <property type="entry name" value="GLUCOKINASE"/>
    <property type="match status" value="1"/>
</dbReference>
<dbReference type="EMBL" id="FQZO01000011">
    <property type="protein sequence ID" value="SHJ94975.1"/>
    <property type="molecule type" value="Genomic_DNA"/>
</dbReference>
<dbReference type="CDD" id="cd05013">
    <property type="entry name" value="SIS_RpiR"/>
    <property type="match status" value="1"/>
</dbReference>
<name>A0A1M6NGZ4_9CLOT</name>
<keyword evidence="2" id="KW-0238">DNA-binding</keyword>
<keyword evidence="1" id="KW-0805">Transcription regulation</keyword>
<dbReference type="InterPro" id="IPR009057">
    <property type="entry name" value="Homeodomain-like_sf"/>
</dbReference>
<dbReference type="STRING" id="1121298.SAMN05444401_0211"/>
<dbReference type="InterPro" id="IPR000281">
    <property type="entry name" value="HTH_RpiR"/>
</dbReference>
<dbReference type="PANTHER" id="PTHR30514:SF1">
    <property type="entry name" value="HTH-TYPE TRANSCRIPTIONAL REGULATOR HEXR-RELATED"/>
    <property type="match status" value="1"/>
</dbReference>
<dbReference type="RefSeq" id="WP_073012060.1">
    <property type="nucleotide sequence ID" value="NZ_FQZO01000011.1"/>
</dbReference>
<feature type="domain" description="HTH rpiR-type" evidence="4">
    <location>
        <begin position="1"/>
        <end position="76"/>
    </location>
</feature>
<evidence type="ECO:0000256" key="1">
    <source>
        <dbReference type="ARBA" id="ARBA00023015"/>
    </source>
</evidence>
<organism evidence="6 7">
    <name type="scientific">Clostridium amylolyticum</name>
    <dbReference type="NCBI Taxonomy" id="1121298"/>
    <lineage>
        <taxon>Bacteria</taxon>
        <taxon>Bacillati</taxon>
        <taxon>Bacillota</taxon>
        <taxon>Clostridia</taxon>
        <taxon>Eubacteriales</taxon>
        <taxon>Clostridiaceae</taxon>
        <taxon>Clostridium</taxon>
    </lineage>
</organism>
<dbReference type="PROSITE" id="PS51071">
    <property type="entry name" value="HTH_RPIR"/>
    <property type="match status" value="1"/>
</dbReference>
<dbReference type="InterPro" id="IPR046348">
    <property type="entry name" value="SIS_dom_sf"/>
</dbReference>